<evidence type="ECO:0000256" key="5">
    <source>
        <dbReference type="ARBA" id="ARBA00023529"/>
    </source>
</evidence>
<accession>C5LAY7</accession>
<feature type="active site" description="Charge relay system" evidence="7">
    <location>
        <position position="31"/>
    </location>
</feature>
<dbReference type="PROSITE" id="PS00136">
    <property type="entry name" value="SUBTILASE_ASP"/>
    <property type="match status" value="1"/>
</dbReference>
<dbReference type="InterPro" id="IPR050131">
    <property type="entry name" value="Peptidase_S8_subtilisin-like"/>
</dbReference>
<feature type="active site" description="Charge relay system" evidence="7">
    <location>
        <position position="227"/>
    </location>
</feature>
<feature type="active site" description="Charge relay system" evidence="7">
    <location>
        <position position="64"/>
    </location>
</feature>
<dbReference type="SUPFAM" id="SSF52743">
    <property type="entry name" value="Subtilisin-like"/>
    <property type="match status" value="1"/>
</dbReference>
<gene>
    <name evidence="9" type="ORF">Pmar_PMAR001330</name>
</gene>
<keyword evidence="3 7" id="KW-0378">Hydrolase</keyword>
<dbReference type="InterPro" id="IPR015500">
    <property type="entry name" value="Peptidase_S8_subtilisin-rel"/>
</dbReference>
<dbReference type="GO" id="GO:0004252">
    <property type="term" value="F:serine-type endopeptidase activity"/>
    <property type="evidence" value="ECO:0007669"/>
    <property type="project" value="UniProtKB-UniRule"/>
</dbReference>
<name>C5LAY7_PERM5</name>
<evidence type="ECO:0000256" key="2">
    <source>
        <dbReference type="ARBA" id="ARBA00022670"/>
    </source>
</evidence>
<sequence length="293" mass="30889">KAYLEAISVPEAWDIVDSGPKRTPVTIAVIDDGIEATHPDLKDIVIKGYNVVDKNDDTSPRGPHGTMMTGIVAAIRNNKIGMAGILDEVRILPIFDGEEVTFSAMADALTYLINERSGDVKVILFTEGSDSRRSQAVTDKIREATEAGMLVVVTAGDENRDLDVTPSFPCSFGRSATDGVLCVAATYGTKMQLTDESNFGSAVDIAAPGHDVLATFLVGYGTSSGTSLAAAIVAGMAGMLYSLEPSETPAYIKSIIMDTATQGVKDNKGKKTLPFGRVNAAAAVKKILGKKKV</sequence>
<dbReference type="InParanoid" id="C5LAY7"/>
<dbReference type="EC" id="3.4.21.62" evidence="6"/>
<dbReference type="EMBL" id="GG680882">
    <property type="protein sequence ID" value="EER06106.1"/>
    <property type="molecule type" value="Genomic_DNA"/>
</dbReference>
<evidence type="ECO:0000256" key="3">
    <source>
        <dbReference type="ARBA" id="ARBA00022801"/>
    </source>
</evidence>
<dbReference type="InterPro" id="IPR036852">
    <property type="entry name" value="Peptidase_S8/S53_dom_sf"/>
</dbReference>
<dbReference type="PROSITE" id="PS51892">
    <property type="entry name" value="SUBTILASE"/>
    <property type="match status" value="1"/>
</dbReference>
<organism evidence="10">
    <name type="scientific">Perkinsus marinus (strain ATCC 50983 / TXsc)</name>
    <dbReference type="NCBI Taxonomy" id="423536"/>
    <lineage>
        <taxon>Eukaryota</taxon>
        <taxon>Sar</taxon>
        <taxon>Alveolata</taxon>
        <taxon>Perkinsozoa</taxon>
        <taxon>Perkinsea</taxon>
        <taxon>Perkinsida</taxon>
        <taxon>Perkinsidae</taxon>
        <taxon>Perkinsus</taxon>
    </lineage>
</organism>
<proteinExistence type="inferred from homology"/>
<evidence type="ECO:0000259" key="8">
    <source>
        <dbReference type="Pfam" id="PF00082"/>
    </source>
</evidence>
<dbReference type="GeneID" id="9064887"/>
<keyword evidence="10" id="KW-1185">Reference proteome</keyword>
<reference evidence="9 10" key="1">
    <citation type="submission" date="2008-07" db="EMBL/GenBank/DDBJ databases">
        <authorList>
            <person name="El-Sayed N."/>
            <person name="Caler E."/>
            <person name="Inman J."/>
            <person name="Amedeo P."/>
            <person name="Hass B."/>
            <person name="Wortman J."/>
        </authorList>
    </citation>
    <scope>NUCLEOTIDE SEQUENCE [LARGE SCALE GENOMIC DNA]</scope>
    <source>
        <strain evidence="10">ATCC 50983 / TXsc</strain>
    </source>
</reference>
<evidence type="ECO:0000313" key="10">
    <source>
        <dbReference type="Proteomes" id="UP000007800"/>
    </source>
</evidence>
<feature type="domain" description="Peptidase S8/S53" evidence="8">
    <location>
        <begin position="25"/>
        <end position="265"/>
    </location>
</feature>
<evidence type="ECO:0000256" key="4">
    <source>
        <dbReference type="ARBA" id="ARBA00022825"/>
    </source>
</evidence>
<evidence type="ECO:0000256" key="7">
    <source>
        <dbReference type="PROSITE-ProRule" id="PRU01240"/>
    </source>
</evidence>
<dbReference type="InterPro" id="IPR023827">
    <property type="entry name" value="Peptidase_S8_Asp-AS"/>
</dbReference>
<keyword evidence="4 7" id="KW-0720">Serine protease</keyword>
<keyword evidence="2 7" id="KW-0645">Protease</keyword>
<dbReference type="GO" id="GO:0006508">
    <property type="term" value="P:proteolysis"/>
    <property type="evidence" value="ECO:0007669"/>
    <property type="project" value="UniProtKB-KW"/>
</dbReference>
<protein>
    <recommendedName>
        <fullName evidence="6">subtilisin</fullName>
        <ecNumber evidence="6">3.4.21.62</ecNumber>
    </recommendedName>
</protein>
<comment type="catalytic activity">
    <reaction evidence="5">
        <text>Hydrolysis of proteins with broad specificity for peptide bonds, and a preference for a large uncharged residue in P1. Hydrolyzes peptide amides.</text>
        <dbReference type="EC" id="3.4.21.62"/>
    </reaction>
</comment>
<dbReference type="OrthoDB" id="531541at2759"/>
<dbReference type="Gene3D" id="3.40.50.200">
    <property type="entry name" value="Peptidase S8/S53 domain"/>
    <property type="match status" value="1"/>
</dbReference>
<evidence type="ECO:0000256" key="1">
    <source>
        <dbReference type="ARBA" id="ARBA00011073"/>
    </source>
</evidence>
<dbReference type="AlphaFoldDB" id="C5LAY7"/>
<dbReference type="InterPro" id="IPR000209">
    <property type="entry name" value="Peptidase_S8/S53_dom"/>
</dbReference>
<dbReference type="PRINTS" id="PR00723">
    <property type="entry name" value="SUBTILISIN"/>
</dbReference>
<dbReference type="PANTHER" id="PTHR43806:SF11">
    <property type="entry name" value="CEREVISIN-RELATED"/>
    <property type="match status" value="1"/>
</dbReference>
<evidence type="ECO:0000313" key="9">
    <source>
        <dbReference type="EMBL" id="EER06106.1"/>
    </source>
</evidence>
<evidence type="ECO:0000256" key="6">
    <source>
        <dbReference type="ARBA" id="ARBA00023619"/>
    </source>
</evidence>
<dbReference type="PANTHER" id="PTHR43806">
    <property type="entry name" value="PEPTIDASE S8"/>
    <property type="match status" value="1"/>
</dbReference>
<dbReference type="RefSeq" id="XP_002774290.1">
    <property type="nucleotide sequence ID" value="XM_002774244.1"/>
</dbReference>
<dbReference type="Proteomes" id="UP000007800">
    <property type="component" value="Unassembled WGS sequence"/>
</dbReference>
<dbReference type="Pfam" id="PF00082">
    <property type="entry name" value="Peptidase_S8"/>
    <property type="match status" value="1"/>
</dbReference>
<feature type="non-terminal residue" evidence="9">
    <location>
        <position position="1"/>
    </location>
</feature>
<comment type="similarity">
    <text evidence="1 7">Belongs to the peptidase S8 family.</text>
</comment>